<dbReference type="AlphaFoldDB" id="A0A813GE62"/>
<evidence type="ECO:0000313" key="2">
    <source>
        <dbReference type="EMBL" id="CAE8624515.1"/>
    </source>
</evidence>
<feature type="region of interest" description="Disordered" evidence="1">
    <location>
        <begin position="21"/>
        <end position="68"/>
    </location>
</feature>
<reference evidence="2" key="1">
    <citation type="submission" date="2021-02" db="EMBL/GenBank/DDBJ databases">
        <authorList>
            <person name="Dougan E. K."/>
            <person name="Rhodes N."/>
            <person name="Thang M."/>
            <person name="Chan C."/>
        </authorList>
    </citation>
    <scope>NUCLEOTIDE SEQUENCE</scope>
</reference>
<feature type="compositionally biased region" description="Acidic residues" evidence="1">
    <location>
        <begin position="24"/>
        <end position="38"/>
    </location>
</feature>
<feature type="non-terminal residue" evidence="2">
    <location>
        <position position="124"/>
    </location>
</feature>
<evidence type="ECO:0000256" key="1">
    <source>
        <dbReference type="SAM" id="MobiDB-lite"/>
    </source>
</evidence>
<organism evidence="2 3">
    <name type="scientific">Polarella glacialis</name>
    <name type="common">Dinoflagellate</name>
    <dbReference type="NCBI Taxonomy" id="89957"/>
    <lineage>
        <taxon>Eukaryota</taxon>
        <taxon>Sar</taxon>
        <taxon>Alveolata</taxon>
        <taxon>Dinophyceae</taxon>
        <taxon>Suessiales</taxon>
        <taxon>Suessiaceae</taxon>
        <taxon>Polarella</taxon>
    </lineage>
</organism>
<protein>
    <submittedName>
        <fullName evidence="2">Uncharacterized protein</fullName>
    </submittedName>
</protein>
<accession>A0A813GE62</accession>
<evidence type="ECO:0000313" key="3">
    <source>
        <dbReference type="Proteomes" id="UP000654075"/>
    </source>
</evidence>
<name>A0A813GE62_POLGL</name>
<gene>
    <name evidence="2" type="ORF">PGLA1383_LOCUS41629</name>
</gene>
<keyword evidence="3" id="KW-1185">Reference proteome</keyword>
<dbReference type="EMBL" id="CAJNNV010028412">
    <property type="protein sequence ID" value="CAE8624515.1"/>
    <property type="molecule type" value="Genomic_DNA"/>
</dbReference>
<dbReference type="Proteomes" id="UP000654075">
    <property type="component" value="Unassembled WGS sequence"/>
</dbReference>
<proteinExistence type="predicted"/>
<comment type="caution">
    <text evidence="2">The sequence shown here is derived from an EMBL/GenBank/DDBJ whole genome shotgun (WGS) entry which is preliminary data.</text>
</comment>
<sequence>ELTALGWEVALELGLTEWSSASLLEEEEEDFEDAEEEFQEGREEVVEQAEPLLEEPSADDAPPPAMPWERPREEAVAWESNNSWWESEAPARPRGTFNKVAFSKLAAAHLGSGLRRGRNSEGPQ</sequence>